<reference evidence="1" key="1">
    <citation type="submission" date="2022-02" db="EMBL/GenBank/DDBJ databases">
        <title>Plant Genome Project.</title>
        <authorList>
            <person name="Zhang R.-G."/>
        </authorList>
    </citation>
    <scope>NUCLEOTIDE SEQUENCE</scope>
    <source>
        <strain evidence="1">AT1</strain>
    </source>
</reference>
<dbReference type="EMBL" id="CM046388">
    <property type="protein sequence ID" value="KAI8574639.1"/>
    <property type="molecule type" value="Genomic_DNA"/>
</dbReference>
<sequence>MAELNYLGQLHHPNLGKLIGYCFEDHHRLLVYEFMPKGSMESQVFRRGSYFQPFSWSIRMKVALGAAKGLVFLQNAETKVIYWDFKTSNILLYSDHNAKLSDFGLAREGPICDVSYVSTRVMGTFGYAAPEYLSTGYDGSARYGGGGGGKGCGGSGGIEFGGNKGYGDGGVQVEGLIRQPKYHHLKDLHRAIKLCERALVSADPTIIMLGSYEQTTAGVRFNNMYYESVTSLLGPSVLFRIAKMSSLALPRFGKFCEIVTLESFVASAIGLNVRAMVPTTAAAMALGPSLMTVFIVFGGCYVNAENKPIVFCWIPRVPLIRWWSLGAIMYEMLVGYPPFYSDMPITCKKIVHWKSHLKVSPGSKLTPEAKDLICRLLCNVEHRQGSHPWFKDVWDKLHEIEAAFKPEVNGELDTQNSMKFDEIPRASLSNLVDNQESWVEDSVKENPVIAEHLRGENDEDGNIPEHHIEAFRTEKEPLPAPIKAVINGATHRNLLTAEQRRSRQRSTLGPPEEAPLSTTTAASAAFFTKSRLPASAKPLTTPFKKILIDLISRLTRLEFVSIGIKNPRGDLLDDDVEDESDDLYLNVVGFVREWLPMWTEEVT</sequence>
<keyword evidence="2" id="KW-1185">Reference proteome</keyword>
<evidence type="ECO:0000313" key="1">
    <source>
        <dbReference type="EMBL" id="KAI8574639.1"/>
    </source>
</evidence>
<dbReference type="Proteomes" id="UP001062846">
    <property type="component" value="Chromosome 1"/>
</dbReference>
<accession>A0ACC0QAZ6</accession>
<proteinExistence type="predicted"/>
<evidence type="ECO:0000313" key="2">
    <source>
        <dbReference type="Proteomes" id="UP001062846"/>
    </source>
</evidence>
<organism evidence="1 2">
    <name type="scientific">Rhododendron molle</name>
    <name type="common">Chinese azalea</name>
    <name type="synonym">Azalea mollis</name>
    <dbReference type="NCBI Taxonomy" id="49168"/>
    <lineage>
        <taxon>Eukaryota</taxon>
        <taxon>Viridiplantae</taxon>
        <taxon>Streptophyta</taxon>
        <taxon>Embryophyta</taxon>
        <taxon>Tracheophyta</taxon>
        <taxon>Spermatophyta</taxon>
        <taxon>Magnoliopsida</taxon>
        <taxon>eudicotyledons</taxon>
        <taxon>Gunneridae</taxon>
        <taxon>Pentapetalae</taxon>
        <taxon>asterids</taxon>
        <taxon>Ericales</taxon>
        <taxon>Ericaceae</taxon>
        <taxon>Ericoideae</taxon>
        <taxon>Rhodoreae</taxon>
        <taxon>Rhododendron</taxon>
    </lineage>
</organism>
<protein>
    <submittedName>
        <fullName evidence="1">Uncharacterized protein</fullName>
    </submittedName>
</protein>
<gene>
    <name evidence="1" type="ORF">RHMOL_Rhmol01G0369800</name>
</gene>
<name>A0ACC0QAZ6_RHOML</name>
<comment type="caution">
    <text evidence="1">The sequence shown here is derived from an EMBL/GenBank/DDBJ whole genome shotgun (WGS) entry which is preliminary data.</text>
</comment>